<evidence type="ECO:0000256" key="9">
    <source>
        <dbReference type="ARBA" id="ARBA00023136"/>
    </source>
</evidence>
<evidence type="ECO:0000256" key="5">
    <source>
        <dbReference type="ARBA" id="ARBA00022771"/>
    </source>
</evidence>
<comment type="caution">
    <text evidence="13">The sequence shown here is derived from an EMBL/GenBank/DDBJ whole genome shotgun (WGS) entry which is preliminary data.</text>
</comment>
<evidence type="ECO:0000256" key="3">
    <source>
        <dbReference type="ARBA" id="ARBA00022692"/>
    </source>
</evidence>
<dbReference type="Gene3D" id="3.30.40.10">
    <property type="entry name" value="Zinc/RING finger domain, C3HC4 (zinc finger)"/>
    <property type="match status" value="1"/>
</dbReference>
<keyword evidence="6" id="KW-0833">Ubl conjugation pathway</keyword>
<evidence type="ECO:0000256" key="10">
    <source>
        <dbReference type="SAM" id="MobiDB-lite"/>
    </source>
</evidence>
<proteinExistence type="predicted"/>
<evidence type="ECO:0000256" key="1">
    <source>
        <dbReference type="ARBA" id="ARBA00004141"/>
    </source>
</evidence>
<keyword evidence="9 11" id="KW-0472">Membrane</keyword>
<feature type="domain" description="RING-CH-type" evidence="12">
    <location>
        <begin position="108"/>
        <end position="172"/>
    </location>
</feature>
<dbReference type="PANTHER" id="PTHR46065">
    <property type="entry name" value="E3 UBIQUITIN-PROTEIN LIGASE MARCH 2/3 FAMILY MEMBER"/>
    <property type="match status" value="1"/>
</dbReference>
<evidence type="ECO:0000256" key="2">
    <source>
        <dbReference type="ARBA" id="ARBA00022679"/>
    </source>
</evidence>
<sequence length="372" mass="42058">MKVMLSKILRYLFLFGNSRIMNNERAKSSDVINESESYLLLNKPEAHALKSGHCMKEDCSICKALTNVGESQSSVVLPIPVKDDSNVSFPFCQNVRMTRGGKVTRCGPFQVSLGICRICHCNPETLPELGPLLSVCNCRGTVALVHMTCLERWLAESDSSSCELCRFQFTVERIPKHGPFESVFVWINEVADFNQLLMDTIWFWLMTPLAAMAGYIFVRATSELMDDNFPTDAPWLMAALMLNSCLTLVAYYGWVMNSVKKHVSSWYRWWRTVDCIVKIQIPERQISSTVPEADERESSEGITVHNPKYEKNINMMLAGHSSEPNEFLSNRAPSLVKLVKAETSQTKLLKRKSVVRPSSGRKTSPRGQEVKI</sequence>
<name>A0ABR1B9E3_POLSC</name>
<gene>
    <name evidence="13" type="ORF">RUM44_000936</name>
</gene>
<protein>
    <recommendedName>
        <fullName evidence="12">RING-CH-type domain-containing protein</fullName>
    </recommendedName>
</protein>
<dbReference type="PANTHER" id="PTHR46065:SF3">
    <property type="entry name" value="FI20425P1"/>
    <property type="match status" value="1"/>
</dbReference>
<evidence type="ECO:0000313" key="14">
    <source>
        <dbReference type="Proteomes" id="UP001359485"/>
    </source>
</evidence>
<evidence type="ECO:0000256" key="11">
    <source>
        <dbReference type="SAM" id="Phobius"/>
    </source>
</evidence>
<reference evidence="13 14" key="1">
    <citation type="submission" date="2023-09" db="EMBL/GenBank/DDBJ databases">
        <title>Genomes of two closely related lineages of the louse Polyplax serrata with different host specificities.</title>
        <authorList>
            <person name="Martinu J."/>
            <person name="Tarabai H."/>
            <person name="Stefka J."/>
            <person name="Hypsa V."/>
        </authorList>
    </citation>
    <scope>NUCLEOTIDE SEQUENCE [LARGE SCALE GENOMIC DNA]</scope>
    <source>
        <strain evidence="13">98ZLc_SE</strain>
    </source>
</reference>
<comment type="subcellular location">
    <subcellularLocation>
        <location evidence="1">Membrane</location>
        <topology evidence="1">Multi-pass membrane protein</topology>
    </subcellularLocation>
</comment>
<evidence type="ECO:0000256" key="6">
    <source>
        <dbReference type="ARBA" id="ARBA00022786"/>
    </source>
</evidence>
<keyword evidence="7" id="KW-0862">Zinc</keyword>
<dbReference type="SMART" id="SM00744">
    <property type="entry name" value="RINGv"/>
    <property type="match status" value="1"/>
</dbReference>
<feature type="region of interest" description="Disordered" evidence="10">
    <location>
        <begin position="350"/>
        <end position="372"/>
    </location>
</feature>
<dbReference type="SUPFAM" id="SSF57850">
    <property type="entry name" value="RING/U-box"/>
    <property type="match status" value="1"/>
</dbReference>
<dbReference type="EMBL" id="JAWJWF010000003">
    <property type="protein sequence ID" value="KAK6635682.1"/>
    <property type="molecule type" value="Genomic_DNA"/>
</dbReference>
<dbReference type="InterPro" id="IPR011016">
    <property type="entry name" value="Znf_RING-CH"/>
</dbReference>
<feature type="transmembrane region" description="Helical" evidence="11">
    <location>
        <begin position="201"/>
        <end position="221"/>
    </location>
</feature>
<keyword evidence="14" id="KW-1185">Reference proteome</keyword>
<keyword evidence="3 11" id="KW-0812">Transmembrane</keyword>
<keyword evidence="4" id="KW-0479">Metal-binding</keyword>
<evidence type="ECO:0000256" key="4">
    <source>
        <dbReference type="ARBA" id="ARBA00022723"/>
    </source>
</evidence>
<dbReference type="PROSITE" id="PS51292">
    <property type="entry name" value="ZF_RING_CH"/>
    <property type="match status" value="1"/>
</dbReference>
<evidence type="ECO:0000256" key="8">
    <source>
        <dbReference type="ARBA" id="ARBA00022989"/>
    </source>
</evidence>
<evidence type="ECO:0000313" key="13">
    <source>
        <dbReference type="EMBL" id="KAK6635682.1"/>
    </source>
</evidence>
<organism evidence="13 14">
    <name type="scientific">Polyplax serrata</name>
    <name type="common">Common mouse louse</name>
    <dbReference type="NCBI Taxonomy" id="468196"/>
    <lineage>
        <taxon>Eukaryota</taxon>
        <taxon>Metazoa</taxon>
        <taxon>Ecdysozoa</taxon>
        <taxon>Arthropoda</taxon>
        <taxon>Hexapoda</taxon>
        <taxon>Insecta</taxon>
        <taxon>Pterygota</taxon>
        <taxon>Neoptera</taxon>
        <taxon>Paraneoptera</taxon>
        <taxon>Psocodea</taxon>
        <taxon>Troctomorpha</taxon>
        <taxon>Phthiraptera</taxon>
        <taxon>Anoplura</taxon>
        <taxon>Polyplacidae</taxon>
        <taxon>Polyplax</taxon>
    </lineage>
</organism>
<keyword evidence="2" id="KW-0808">Transferase</keyword>
<dbReference type="InterPro" id="IPR013083">
    <property type="entry name" value="Znf_RING/FYVE/PHD"/>
</dbReference>
<accession>A0ABR1B9E3</accession>
<feature type="transmembrane region" description="Helical" evidence="11">
    <location>
        <begin position="233"/>
        <end position="254"/>
    </location>
</feature>
<keyword evidence="5" id="KW-0863">Zinc-finger</keyword>
<evidence type="ECO:0000256" key="7">
    <source>
        <dbReference type="ARBA" id="ARBA00022833"/>
    </source>
</evidence>
<keyword evidence="8 11" id="KW-1133">Transmembrane helix</keyword>
<dbReference type="Pfam" id="PF12906">
    <property type="entry name" value="RINGv"/>
    <property type="match status" value="1"/>
</dbReference>
<evidence type="ECO:0000259" key="12">
    <source>
        <dbReference type="PROSITE" id="PS51292"/>
    </source>
</evidence>
<dbReference type="Proteomes" id="UP001359485">
    <property type="component" value="Unassembled WGS sequence"/>
</dbReference>